<dbReference type="GO" id="GO:0003723">
    <property type="term" value="F:RNA binding"/>
    <property type="evidence" value="ECO:0007669"/>
    <property type="project" value="InterPro"/>
</dbReference>
<dbReference type="GO" id="GO:0046872">
    <property type="term" value="F:metal ion binding"/>
    <property type="evidence" value="ECO:0007669"/>
    <property type="project" value="UniProtKB-KW"/>
</dbReference>
<dbReference type="EMBL" id="CP031048">
    <property type="protein sequence ID" value="QDZ25026.1"/>
    <property type="molecule type" value="Genomic_DNA"/>
</dbReference>
<dbReference type="Pfam" id="PF02137">
    <property type="entry name" value="A_deamin"/>
    <property type="match status" value="1"/>
</dbReference>
<evidence type="ECO:0000256" key="1">
    <source>
        <dbReference type="ARBA" id="ARBA00022694"/>
    </source>
</evidence>
<dbReference type="PROSITE" id="PS50141">
    <property type="entry name" value="A_DEAMIN_EDITASE"/>
    <property type="match status" value="1"/>
</dbReference>
<name>A0A5B8MY07_9CHLO</name>
<dbReference type="STRING" id="1764295.A0A5B8MY07"/>
<evidence type="ECO:0000256" key="2">
    <source>
        <dbReference type="ARBA" id="ARBA00022723"/>
    </source>
</evidence>
<keyword evidence="4" id="KW-0862">Zinc</keyword>
<comment type="catalytic activity">
    <reaction evidence="11">
        <text>adenosine(37) in tRNA(Ala) + H2O + H(+) = inosine(37) in tRNA(Ala) + NH4(+)</text>
        <dbReference type="Rhea" id="RHEA:50968"/>
        <dbReference type="Rhea" id="RHEA-COMP:12855"/>
        <dbReference type="Rhea" id="RHEA-COMP:12856"/>
        <dbReference type="ChEBI" id="CHEBI:15377"/>
        <dbReference type="ChEBI" id="CHEBI:15378"/>
        <dbReference type="ChEBI" id="CHEBI:28938"/>
        <dbReference type="ChEBI" id="CHEBI:74411"/>
        <dbReference type="ChEBI" id="CHEBI:82852"/>
        <dbReference type="EC" id="3.5.4.34"/>
    </reaction>
</comment>
<evidence type="ECO:0000313" key="14">
    <source>
        <dbReference type="EMBL" id="QDZ25026.1"/>
    </source>
</evidence>
<feature type="region of interest" description="Disordered" evidence="12">
    <location>
        <begin position="148"/>
        <end position="187"/>
    </location>
</feature>
<keyword evidence="2" id="KW-0479">Metal-binding</keyword>
<comment type="similarity">
    <text evidence="7">Belongs to the ADAT1 family.</text>
</comment>
<evidence type="ECO:0000256" key="4">
    <source>
        <dbReference type="ARBA" id="ARBA00022833"/>
    </source>
</evidence>
<dbReference type="EC" id="3.5.4.34" evidence="8"/>
<reference evidence="14 15" key="1">
    <citation type="submission" date="2018-07" db="EMBL/GenBank/DDBJ databases">
        <title>The complete nuclear genome of the prasinophyte Chloropicon primus (CCMP1205).</title>
        <authorList>
            <person name="Pombert J.-F."/>
            <person name="Otis C."/>
            <person name="Turmel M."/>
            <person name="Lemieux C."/>
        </authorList>
    </citation>
    <scope>NUCLEOTIDE SEQUENCE [LARGE SCALE GENOMIC DNA]</scope>
    <source>
        <strain evidence="14 15">CCMP1205</strain>
    </source>
</reference>
<evidence type="ECO:0000256" key="6">
    <source>
        <dbReference type="ARBA" id="ARBA00037784"/>
    </source>
</evidence>
<evidence type="ECO:0000256" key="7">
    <source>
        <dbReference type="ARBA" id="ARBA00038326"/>
    </source>
</evidence>
<dbReference type="GO" id="GO:0043829">
    <property type="term" value="F:tRNA-specific adenosine-37 deaminase activity"/>
    <property type="evidence" value="ECO:0007669"/>
    <property type="project" value="UniProtKB-EC"/>
</dbReference>
<sequence>MQAAAAPSAVDVAEVVLKHYEDELPRTGKPQPHETTVLAAFVLSTAKTVEEDAAACLSGSKRSKIGDAIHDSHAEVVARRALVRWMLAHARLALLGVESAVVVGGCIFVDTSEGGGERRLRLREGLGLHFFASEMPCGDACVSASSGRRTGAKEVTTTEAPPEASEVESGEQATHRARRKPGRGEATLSMSCSDKIAKWLILGVQGCLLSRWVDAVPIRTLTILLAESSGCRETLRGAQESAQRAFWGRTRGFDRGSSPPRACTPPAIRVISHRDAAGGIAEKLGLIIGAGSSSPSRASKSGVSINWSALHYFEANRTFGPIHEVTLSASGRKAGASKRLRTGEIFNSKVVSTISRYHTLRSFLDLLEEEHGSALGSMAYDDLKAGLGTDYYETWKRMKEDKGSIFSFWIAKRDG</sequence>
<dbReference type="SMART" id="SM00552">
    <property type="entry name" value="ADEAMc"/>
    <property type="match status" value="1"/>
</dbReference>
<evidence type="ECO:0000256" key="3">
    <source>
        <dbReference type="ARBA" id="ARBA00022801"/>
    </source>
</evidence>
<gene>
    <name evidence="14" type="ORF">A3770_15p75440</name>
</gene>
<evidence type="ECO:0000256" key="10">
    <source>
        <dbReference type="ARBA" id="ARBA00041760"/>
    </source>
</evidence>
<evidence type="ECO:0000259" key="13">
    <source>
        <dbReference type="PROSITE" id="PS50141"/>
    </source>
</evidence>
<feature type="domain" description="A to I editase" evidence="13">
    <location>
        <begin position="56"/>
        <end position="386"/>
    </location>
</feature>
<evidence type="ECO:0000256" key="9">
    <source>
        <dbReference type="ARBA" id="ARBA00040502"/>
    </source>
</evidence>
<organism evidence="14 15">
    <name type="scientific">Chloropicon primus</name>
    <dbReference type="NCBI Taxonomy" id="1764295"/>
    <lineage>
        <taxon>Eukaryota</taxon>
        <taxon>Viridiplantae</taxon>
        <taxon>Chlorophyta</taxon>
        <taxon>Chloropicophyceae</taxon>
        <taxon>Chloropicales</taxon>
        <taxon>Chloropicaceae</taxon>
        <taxon>Chloropicon</taxon>
    </lineage>
</organism>
<dbReference type="Proteomes" id="UP000316726">
    <property type="component" value="Chromosome 15"/>
</dbReference>
<keyword evidence="1" id="KW-0819">tRNA processing</keyword>
<protein>
    <recommendedName>
        <fullName evidence="9">tRNA-specific adenosine deaminase 1</fullName>
        <ecNumber evidence="8">3.5.4.34</ecNumber>
    </recommendedName>
    <alternativeName>
        <fullName evidence="10">tRNA-specific adenosine-37 deaminase</fullName>
    </alternativeName>
</protein>
<evidence type="ECO:0000256" key="11">
    <source>
        <dbReference type="ARBA" id="ARBA00047635"/>
    </source>
</evidence>
<evidence type="ECO:0000256" key="5">
    <source>
        <dbReference type="ARBA" id="ARBA00037026"/>
    </source>
</evidence>
<dbReference type="GO" id="GO:0008033">
    <property type="term" value="P:tRNA processing"/>
    <property type="evidence" value="ECO:0007669"/>
    <property type="project" value="UniProtKB-KW"/>
</dbReference>
<dbReference type="AlphaFoldDB" id="A0A5B8MY07"/>
<evidence type="ECO:0000313" key="15">
    <source>
        <dbReference type="Proteomes" id="UP000316726"/>
    </source>
</evidence>
<keyword evidence="3" id="KW-0378">Hydrolase</keyword>
<evidence type="ECO:0000256" key="12">
    <source>
        <dbReference type="SAM" id="MobiDB-lite"/>
    </source>
</evidence>
<evidence type="ECO:0000256" key="8">
    <source>
        <dbReference type="ARBA" id="ARBA00038940"/>
    </source>
</evidence>
<comment type="function">
    <text evidence="6">Specifically deaminates adenosine-37 to inosine in tRNA-Ala.</text>
</comment>
<dbReference type="PANTHER" id="PTHR46516:SF1">
    <property type="entry name" value="TRNA-SPECIFIC ADENOSINE DEAMINASE 1"/>
    <property type="match status" value="1"/>
</dbReference>
<proteinExistence type="inferred from homology"/>
<comment type="cofactor">
    <cofactor evidence="5">
        <name>1D-myo-inositol hexakisphosphate</name>
        <dbReference type="ChEBI" id="CHEBI:58130"/>
    </cofactor>
</comment>
<dbReference type="InterPro" id="IPR002466">
    <property type="entry name" value="A_deamin"/>
</dbReference>
<accession>A0A5B8MY07</accession>
<dbReference type="OrthoDB" id="10268011at2759"/>
<keyword evidence="15" id="KW-1185">Reference proteome</keyword>
<dbReference type="PANTHER" id="PTHR46516">
    <property type="entry name" value="TRNA-SPECIFIC ADENOSINE DEAMINASE 1"/>
    <property type="match status" value="1"/>
</dbReference>